<dbReference type="PANTHER" id="PTHR11690">
    <property type="entry name" value="AMILORIDE-SENSITIVE SODIUM CHANNEL-RELATED"/>
    <property type="match status" value="1"/>
</dbReference>
<dbReference type="Gene3D" id="2.60.470.10">
    <property type="entry name" value="Acid-sensing ion channels like domains"/>
    <property type="match status" value="1"/>
</dbReference>
<comment type="subcellular location">
    <subcellularLocation>
        <location evidence="1">Membrane</location>
        <topology evidence="1">Multi-pass membrane protein</topology>
    </subcellularLocation>
</comment>
<keyword evidence="8" id="KW-0472">Membrane</keyword>
<sequence length="243" mass="27367">MFEEIVESLFTTYFSFNKHSQVTLGFNDLPFPAITLCNINPMKHSKRHLASDELQSIIEAADPDAIKRLAGEWKPEFHDDADDSDDRLRTGNFLDDMNVTFNFSNPRLDADNVLENLDLDGYSDSWEGEAEKSTFSSVQEDFIEYFNAENANFTLHQSATYGNCYTLSYSKFIARKSGPAKGLELILFLETDDYLHGLTNGKGLQLVVHEQGTLAYPDEQGIAIDAGTHTLIGLRQNEKECSE</sequence>
<accession>A0ABM0K8H0</accession>
<evidence type="ECO:0000313" key="12">
    <source>
        <dbReference type="Proteomes" id="UP000694888"/>
    </source>
</evidence>
<dbReference type="PRINTS" id="PR01078">
    <property type="entry name" value="AMINACHANNEL"/>
</dbReference>
<keyword evidence="9 11" id="KW-0739">Sodium transport</keyword>
<dbReference type="Proteomes" id="UP000694888">
    <property type="component" value="Unplaced"/>
</dbReference>
<evidence type="ECO:0000256" key="7">
    <source>
        <dbReference type="ARBA" id="ARBA00023065"/>
    </source>
</evidence>
<evidence type="ECO:0000256" key="6">
    <source>
        <dbReference type="ARBA" id="ARBA00023053"/>
    </source>
</evidence>
<dbReference type="GeneID" id="101856854"/>
<keyword evidence="2 11" id="KW-0813">Transport</keyword>
<reference evidence="13" key="1">
    <citation type="submission" date="2025-08" db="UniProtKB">
        <authorList>
            <consortium name="RefSeq"/>
        </authorList>
    </citation>
    <scope>IDENTIFICATION</scope>
</reference>
<evidence type="ECO:0000256" key="10">
    <source>
        <dbReference type="ARBA" id="ARBA00023303"/>
    </source>
</evidence>
<keyword evidence="4 11" id="KW-0812">Transmembrane</keyword>
<dbReference type="InterPro" id="IPR001873">
    <property type="entry name" value="ENaC"/>
</dbReference>
<organism evidence="12 13">
    <name type="scientific">Aplysia californica</name>
    <name type="common">California sea hare</name>
    <dbReference type="NCBI Taxonomy" id="6500"/>
    <lineage>
        <taxon>Eukaryota</taxon>
        <taxon>Metazoa</taxon>
        <taxon>Spiralia</taxon>
        <taxon>Lophotrochozoa</taxon>
        <taxon>Mollusca</taxon>
        <taxon>Gastropoda</taxon>
        <taxon>Heterobranchia</taxon>
        <taxon>Euthyneura</taxon>
        <taxon>Tectipleura</taxon>
        <taxon>Aplysiida</taxon>
        <taxon>Aplysioidea</taxon>
        <taxon>Aplysiidae</taxon>
        <taxon>Aplysia</taxon>
    </lineage>
</organism>
<keyword evidence="3 11" id="KW-0894">Sodium channel</keyword>
<evidence type="ECO:0000256" key="1">
    <source>
        <dbReference type="ARBA" id="ARBA00004141"/>
    </source>
</evidence>
<protein>
    <submittedName>
        <fullName evidence="13">Acid-sensing ion channel 1</fullName>
    </submittedName>
</protein>
<evidence type="ECO:0000256" key="9">
    <source>
        <dbReference type="ARBA" id="ARBA00023201"/>
    </source>
</evidence>
<evidence type="ECO:0000256" key="8">
    <source>
        <dbReference type="ARBA" id="ARBA00023136"/>
    </source>
</evidence>
<evidence type="ECO:0000256" key="3">
    <source>
        <dbReference type="ARBA" id="ARBA00022461"/>
    </source>
</evidence>
<comment type="similarity">
    <text evidence="11">Belongs to the amiloride-sensitive sodium channel (TC 1.A.6) family.</text>
</comment>
<dbReference type="RefSeq" id="XP_005111319.1">
    <property type="nucleotide sequence ID" value="XM_005111262.1"/>
</dbReference>
<evidence type="ECO:0000256" key="5">
    <source>
        <dbReference type="ARBA" id="ARBA00022989"/>
    </source>
</evidence>
<keyword evidence="12" id="KW-1185">Reference proteome</keyword>
<evidence type="ECO:0000256" key="2">
    <source>
        <dbReference type="ARBA" id="ARBA00022448"/>
    </source>
</evidence>
<keyword evidence="6" id="KW-0915">Sodium</keyword>
<dbReference type="Pfam" id="PF00858">
    <property type="entry name" value="ASC"/>
    <property type="match status" value="1"/>
</dbReference>
<keyword evidence="10 11" id="KW-0407">Ion channel</keyword>
<dbReference type="PANTHER" id="PTHR11690:SF248">
    <property type="entry name" value="PICKPOCKET 17, ISOFORM A"/>
    <property type="match status" value="1"/>
</dbReference>
<name>A0ABM0K8H0_APLCA</name>
<evidence type="ECO:0000256" key="4">
    <source>
        <dbReference type="ARBA" id="ARBA00022692"/>
    </source>
</evidence>
<evidence type="ECO:0000256" key="11">
    <source>
        <dbReference type="RuleBase" id="RU000679"/>
    </source>
</evidence>
<evidence type="ECO:0000313" key="13">
    <source>
        <dbReference type="RefSeq" id="XP_005111319.1"/>
    </source>
</evidence>
<keyword evidence="7 11" id="KW-0406">Ion transport</keyword>
<gene>
    <name evidence="13" type="primary">LOC101856854</name>
</gene>
<keyword evidence="5" id="KW-1133">Transmembrane helix</keyword>
<proteinExistence type="inferred from homology"/>